<comment type="subcellular location">
    <subcellularLocation>
        <location evidence="1 7">Cytoplasm</location>
    </subcellularLocation>
</comment>
<comment type="subunit">
    <text evidence="3 7">Homodimer.</text>
</comment>
<dbReference type="Pfam" id="PF01895">
    <property type="entry name" value="PhoU"/>
    <property type="match status" value="2"/>
</dbReference>
<dbReference type="GO" id="GO:0006817">
    <property type="term" value="P:phosphate ion transport"/>
    <property type="evidence" value="ECO:0007669"/>
    <property type="project" value="UniProtKB-KW"/>
</dbReference>
<comment type="function">
    <text evidence="7">Plays a role in the regulation of phosphate uptake.</text>
</comment>
<evidence type="ECO:0000256" key="7">
    <source>
        <dbReference type="PIRNR" id="PIRNR003107"/>
    </source>
</evidence>
<dbReference type="PIRSF" id="PIRSF003107">
    <property type="entry name" value="PhoU"/>
    <property type="match status" value="1"/>
</dbReference>
<reference evidence="9 10" key="1">
    <citation type="submission" date="2020-07" db="EMBL/GenBank/DDBJ databases">
        <title>MOT database genomes.</title>
        <authorList>
            <person name="Joseph S."/>
            <person name="Aduse-Opoku J."/>
            <person name="Hashim A."/>
            <person name="Wade W."/>
            <person name="Curtis M."/>
        </authorList>
    </citation>
    <scope>NUCLEOTIDE SEQUENCE [LARGE SCALE GENOMIC DNA]</scope>
    <source>
        <strain evidence="9 10">WMus004</strain>
    </source>
</reference>
<dbReference type="InterPro" id="IPR038078">
    <property type="entry name" value="PhoU-like_sf"/>
</dbReference>
<comment type="caution">
    <text evidence="9">The sequence shown here is derived from an EMBL/GenBank/DDBJ whole genome shotgun (WGS) entry which is preliminary data.</text>
</comment>
<dbReference type="FunFam" id="1.20.58.220:FF:000004">
    <property type="entry name" value="Phosphate-specific transport system accessory protein PhoU"/>
    <property type="match status" value="1"/>
</dbReference>
<keyword evidence="6 7" id="KW-0592">Phosphate transport</keyword>
<comment type="similarity">
    <text evidence="2 7">Belongs to the PhoU family.</text>
</comment>
<dbReference type="SUPFAM" id="SSF109755">
    <property type="entry name" value="PhoU-like"/>
    <property type="match status" value="1"/>
</dbReference>
<evidence type="ECO:0000313" key="10">
    <source>
        <dbReference type="Proteomes" id="UP000572528"/>
    </source>
</evidence>
<dbReference type="EMBL" id="JACBXV010000124">
    <property type="protein sequence ID" value="NYS69633.1"/>
    <property type="molecule type" value="Genomic_DNA"/>
</dbReference>
<gene>
    <name evidence="9" type="primary">phoU</name>
    <name evidence="9" type="ORF">HZZ05_08930</name>
</gene>
<evidence type="ECO:0000256" key="4">
    <source>
        <dbReference type="ARBA" id="ARBA00022448"/>
    </source>
</evidence>
<dbReference type="NCBIfam" id="TIGR02135">
    <property type="entry name" value="phoU_full"/>
    <property type="match status" value="1"/>
</dbReference>
<protein>
    <recommendedName>
        <fullName evidence="7">Phosphate-specific transport system accessory protein PhoU</fullName>
    </recommendedName>
</protein>
<evidence type="ECO:0000256" key="3">
    <source>
        <dbReference type="ARBA" id="ARBA00011738"/>
    </source>
</evidence>
<keyword evidence="5 7" id="KW-0963">Cytoplasm</keyword>
<evidence type="ECO:0000256" key="2">
    <source>
        <dbReference type="ARBA" id="ARBA00008107"/>
    </source>
</evidence>
<evidence type="ECO:0000256" key="5">
    <source>
        <dbReference type="ARBA" id="ARBA00022490"/>
    </source>
</evidence>
<dbReference type="AlphaFoldDB" id="A0A853EJV7"/>
<dbReference type="Proteomes" id="UP000572528">
    <property type="component" value="Unassembled WGS sequence"/>
</dbReference>
<keyword evidence="4 7" id="KW-0813">Transport</keyword>
<accession>A0A853EJV7</accession>
<sequence length="227" mass="25020">MRDIFNQELKQLGSDLESMANQVATAIERASESLRHSDIVIAEQVIDADERINDLQRDIDDLCVMLLARQQPVAGDLRNVISALRMSQTLERQGDLARHIAAIARGRYPEPPVPEPVLGLILQMADLAVRAGKDVARLVSTRDLDLAATIQADDAQLDALHRQSFQMILDPAHEMSRQQVIDAVLMGRFLERFGDHSTSVARRVAYLVSGASMPGTHDAEDADALHA</sequence>
<feature type="domain" description="PhoU" evidence="8">
    <location>
        <begin position="16"/>
        <end position="103"/>
    </location>
</feature>
<feature type="domain" description="PhoU" evidence="8">
    <location>
        <begin position="121"/>
        <end position="204"/>
    </location>
</feature>
<dbReference type="InterPro" id="IPR028366">
    <property type="entry name" value="PhoU"/>
</dbReference>
<name>A0A853EJV7_9ACTO</name>
<dbReference type="PANTHER" id="PTHR42930:SF3">
    <property type="entry name" value="PHOSPHATE-SPECIFIC TRANSPORT SYSTEM ACCESSORY PROTEIN PHOU"/>
    <property type="match status" value="1"/>
</dbReference>
<dbReference type="Gene3D" id="1.20.58.220">
    <property type="entry name" value="Phosphate transport system protein phou homolog 2, domain 2"/>
    <property type="match status" value="1"/>
</dbReference>
<dbReference type="GO" id="GO:0005737">
    <property type="term" value="C:cytoplasm"/>
    <property type="evidence" value="ECO:0007669"/>
    <property type="project" value="UniProtKB-SubCell"/>
</dbReference>
<dbReference type="InterPro" id="IPR026022">
    <property type="entry name" value="PhoU_dom"/>
</dbReference>
<proteinExistence type="inferred from homology"/>
<dbReference type="GO" id="GO:0030643">
    <property type="term" value="P:intracellular phosphate ion homeostasis"/>
    <property type="evidence" value="ECO:0007669"/>
    <property type="project" value="InterPro"/>
</dbReference>
<evidence type="ECO:0000313" key="9">
    <source>
        <dbReference type="EMBL" id="NYS69633.1"/>
    </source>
</evidence>
<dbReference type="PANTHER" id="PTHR42930">
    <property type="entry name" value="PHOSPHATE-SPECIFIC TRANSPORT SYSTEM ACCESSORY PROTEIN PHOU"/>
    <property type="match status" value="1"/>
</dbReference>
<dbReference type="RefSeq" id="WP_179900904.1">
    <property type="nucleotide sequence ID" value="NZ_JACBXV010000124.1"/>
</dbReference>
<organism evidence="9 10">
    <name type="scientific">Actinomyces bowdenii</name>
    <dbReference type="NCBI Taxonomy" id="131109"/>
    <lineage>
        <taxon>Bacteria</taxon>
        <taxon>Bacillati</taxon>
        <taxon>Actinomycetota</taxon>
        <taxon>Actinomycetes</taxon>
        <taxon>Actinomycetales</taxon>
        <taxon>Actinomycetaceae</taxon>
        <taxon>Actinomyces</taxon>
    </lineage>
</organism>
<evidence type="ECO:0000256" key="6">
    <source>
        <dbReference type="ARBA" id="ARBA00022592"/>
    </source>
</evidence>
<evidence type="ECO:0000256" key="1">
    <source>
        <dbReference type="ARBA" id="ARBA00004496"/>
    </source>
</evidence>
<dbReference type="GO" id="GO:0045936">
    <property type="term" value="P:negative regulation of phosphate metabolic process"/>
    <property type="evidence" value="ECO:0007669"/>
    <property type="project" value="InterPro"/>
</dbReference>
<evidence type="ECO:0000259" key="8">
    <source>
        <dbReference type="Pfam" id="PF01895"/>
    </source>
</evidence>